<evidence type="ECO:0000256" key="1">
    <source>
        <dbReference type="SAM" id="MobiDB-lite"/>
    </source>
</evidence>
<sequence>MDQSDSFSLLLVHYPIANHCSQHFAIVSLTFPPTIMPRETMPTMCMNTIPSLDLSLIKEGMSLANFFPFPNQQQHALFTPLFLSLQTTKKQQQQQHKKDGRRKRLIPSSSSNSTTVLRIFIENS</sequence>
<keyword evidence="3" id="KW-1185">Reference proteome</keyword>
<dbReference type="EMBL" id="NBSK02000005">
    <property type="protein sequence ID" value="KAJ0204592.1"/>
    <property type="molecule type" value="Genomic_DNA"/>
</dbReference>
<dbReference type="AlphaFoldDB" id="A0A9R1VCI8"/>
<reference evidence="2 3" key="1">
    <citation type="journal article" date="2017" name="Nat. Commun.">
        <title>Genome assembly with in vitro proximity ligation data and whole-genome triplication in lettuce.</title>
        <authorList>
            <person name="Reyes-Chin-Wo S."/>
            <person name="Wang Z."/>
            <person name="Yang X."/>
            <person name="Kozik A."/>
            <person name="Arikit S."/>
            <person name="Song C."/>
            <person name="Xia L."/>
            <person name="Froenicke L."/>
            <person name="Lavelle D.O."/>
            <person name="Truco M.J."/>
            <person name="Xia R."/>
            <person name="Zhu S."/>
            <person name="Xu C."/>
            <person name="Xu H."/>
            <person name="Xu X."/>
            <person name="Cox K."/>
            <person name="Korf I."/>
            <person name="Meyers B.C."/>
            <person name="Michelmore R.W."/>
        </authorList>
    </citation>
    <scope>NUCLEOTIDE SEQUENCE [LARGE SCALE GENOMIC DNA]</scope>
    <source>
        <strain evidence="3">cv. Salinas</strain>
        <tissue evidence="2">Seedlings</tissue>
    </source>
</reference>
<gene>
    <name evidence="2" type="ORF">LSAT_V11C500258000</name>
</gene>
<proteinExistence type="predicted"/>
<protein>
    <submittedName>
        <fullName evidence="2">Uncharacterized protein</fullName>
    </submittedName>
</protein>
<feature type="region of interest" description="Disordered" evidence="1">
    <location>
        <begin position="88"/>
        <end position="111"/>
    </location>
</feature>
<organism evidence="2 3">
    <name type="scientific">Lactuca sativa</name>
    <name type="common">Garden lettuce</name>
    <dbReference type="NCBI Taxonomy" id="4236"/>
    <lineage>
        <taxon>Eukaryota</taxon>
        <taxon>Viridiplantae</taxon>
        <taxon>Streptophyta</taxon>
        <taxon>Embryophyta</taxon>
        <taxon>Tracheophyta</taxon>
        <taxon>Spermatophyta</taxon>
        <taxon>Magnoliopsida</taxon>
        <taxon>eudicotyledons</taxon>
        <taxon>Gunneridae</taxon>
        <taxon>Pentapetalae</taxon>
        <taxon>asterids</taxon>
        <taxon>campanulids</taxon>
        <taxon>Asterales</taxon>
        <taxon>Asteraceae</taxon>
        <taxon>Cichorioideae</taxon>
        <taxon>Cichorieae</taxon>
        <taxon>Lactucinae</taxon>
        <taxon>Lactuca</taxon>
    </lineage>
</organism>
<evidence type="ECO:0000313" key="2">
    <source>
        <dbReference type="EMBL" id="KAJ0204592.1"/>
    </source>
</evidence>
<accession>A0A9R1VCI8</accession>
<comment type="caution">
    <text evidence="2">The sequence shown here is derived from an EMBL/GenBank/DDBJ whole genome shotgun (WGS) entry which is preliminary data.</text>
</comment>
<dbReference type="Proteomes" id="UP000235145">
    <property type="component" value="Unassembled WGS sequence"/>
</dbReference>
<name>A0A9R1VCI8_LACSA</name>
<evidence type="ECO:0000313" key="3">
    <source>
        <dbReference type="Proteomes" id="UP000235145"/>
    </source>
</evidence>